<dbReference type="Gene3D" id="3.40.50.720">
    <property type="entry name" value="NAD(P)-binding Rossmann-like Domain"/>
    <property type="match status" value="1"/>
</dbReference>
<dbReference type="InterPro" id="IPR036291">
    <property type="entry name" value="NAD(P)-bd_dom_sf"/>
</dbReference>
<evidence type="ECO:0000259" key="2">
    <source>
        <dbReference type="Pfam" id="PF01370"/>
    </source>
</evidence>
<sequence>MKSILITGGTGHIGSYLIRNLHILLPNIKIYILDNMSTNRYCSLFSLPEESNCEFLHLDLTKCSIADIPDSDLTIHLAAKTDAAQSAKFKDEFYSNNLNSTKKIIEYVNNNNSKLLFASSTSVYGSQSNLVDENCNESELNPQSPYADVKLEEEKLIKTVFNKIKKKYLILRLGTIYGFAPGIRFHTAVNKFCYQASIGKSLTIWKTAYEQKRP</sequence>
<dbReference type="AlphaFoldDB" id="A0A382WR06"/>
<organism evidence="3">
    <name type="scientific">marine metagenome</name>
    <dbReference type="NCBI Taxonomy" id="408172"/>
    <lineage>
        <taxon>unclassified sequences</taxon>
        <taxon>metagenomes</taxon>
        <taxon>ecological metagenomes</taxon>
    </lineage>
</organism>
<feature type="non-terminal residue" evidence="3">
    <location>
        <position position="214"/>
    </location>
</feature>
<evidence type="ECO:0000313" key="3">
    <source>
        <dbReference type="EMBL" id="SVD60815.1"/>
    </source>
</evidence>
<reference evidence="3" key="1">
    <citation type="submission" date="2018-05" db="EMBL/GenBank/DDBJ databases">
        <authorList>
            <person name="Lanie J.A."/>
            <person name="Ng W.-L."/>
            <person name="Kazmierczak K.M."/>
            <person name="Andrzejewski T.M."/>
            <person name="Davidsen T.M."/>
            <person name="Wayne K.J."/>
            <person name="Tettelin H."/>
            <person name="Glass J.I."/>
            <person name="Rusch D."/>
            <person name="Podicherti R."/>
            <person name="Tsui H.-C.T."/>
            <person name="Winkler M.E."/>
        </authorList>
    </citation>
    <scope>NUCLEOTIDE SEQUENCE</scope>
</reference>
<comment type="similarity">
    <text evidence="1">Belongs to the NAD(P)-dependent epimerase/dehydratase family.</text>
</comment>
<protein>
    <recommendedName>
        <fullName evidence="2">NAD-dependent epimerase/dehydratase domain-containing protein</fullName>
    </recommendedName>
</protein>
<dbReference type="Gene3D" id="3.90.25.10">
    <property type="entry name" value="UDP-galactose 4-epimerase, domain 1"/>
    <property type="match status" value="1"/>
</dbReference>
<dbReference type="SUPFAM" id="SSF51735">
    <property type="entry name" value="NAD(P)-binding Rossmann-fold domains"/>
    <property type="match status" value="1"/>
</dbReference>
<dbReference type="CDD" id="cd08946">
    <property type="entry name" value="SDR_e"/>
    <property type="match status" value="1"/>
</dbReference>
<dbReference type="Pfam" id="PF01370">
    <property type="entry name" value="Epimerase"/>
    <property type="match status" value="1"/>
</dbReference>
<gene>
    <name evidence="3" type="ORF">METZ01_LOCUS413669</name>
</gene>
<accession>A0A382WR06</accession>
<dbReference type="PANTHER" id="PTHR43000">
    <property type="entry name" value="DTDP-D-GLUCOSE 4,6-DEHYDRATASE-RELATED"/>
    <property type="match status" value="1"/>
</dbReference>
<dbReference type="InterPro" id="IPR001509">
    <property type="entry name" value="Epimerase_deHydtase"/>
</dbReference>
<feature type="domain" description="NAD-dependent epimerase/dehydratase" evidence="2">
    <location>
        <begin position="4"/>
        <end position="207"/>
    </location>
</feature>
<dbReference type="EMBL" id="UINC01161550">
    <property type="protein sequence ID" value="SVD60815.1"/>
    <property type="molecule type" value="Genomic_DNA"/>
</dbReference>
<name>A0A382WR06_9ZZZZ</name>
<evidence type="ECO:0000256" key="1">
    <source>
        <dbReference type="ARBA" id="ARBA00007637"/>
    </source>
</evidence>
<proteinExistence type="inferred from homology"/>